<dbReference type="Proteomes" id="UP000470332">
    <property type="component" value="Unassembled WGS sequence"/>
</dbReference>
<dbReference type="RefSeq" id="WP_015532704.1">
    <property type="nucleotide sequence ID" value="NZ_JABDSB010000061.1"/>
</dbReference>
<sequence length="462" mass="54591">MVTIYLDKQVFSHLFNAKEEKYSLLREKILSHKDEFIFFYSNAHLFDLQDDKTDIKYTEMEYMQSIVSGYHLIYENHKQEVIKQSPRNAFETIGKIEDFSWLENFDFSQITEEQRNVINNIVDISIKDLKGELDFDWLKKRAPISVDELQMDISTFTSLMKFVSHYFYENKESYKIMRDNTIARYNPTSIKAEGENIFNEQLASSPLGLSFLDIIQASLTQTGLSYTDFATVYYMSYILLDLFGVNKETRKKVKFRNMQVDCYHSFFGSYCDCMVSDDEGMRLKSKTLYKLFNFNTKVYSIDEFIEKFDEAINNNKKSAREYFDEVLSDYITRQVTRVETKSGQFLTYLSTSYKYFGYFNCMIERKSKDETVIILHKNNDLKQPILAKELEIITNRIVRVFNDMGATFTLFDEAVEIPLLKADNWNRFLTLNDADVCLTKFKDTPMLCLWIKLKQPILQNKN</sequence>
<organism evidence="1 4">
    <name type="scientific">Phocaeicola vulgatus</name>
    <name type="common">Bacteroides vulgatus</name>
    <dbReference type="NCBI Taxonomy" id="821"/>
    <lineage>
        <taxon>Bacteria</taxon>
        <taxon>Pseudomonadati</taxon>
        <taxon>Bacteroidota</taxon>
        <taxon>Bacteroidia</taxon>
        <taxon>Bacteroidales</taxon>
        <taxon>Bacteroidaceae</taxon>
        <taxon>Phocaeicola</taxon>
    </lineage>
</organism>
<dbReference type="EMBL" id="WCXA01000029">
    <property type="protein sequence ID" value="KAB3859990.1"/>
    <property type="molecule type" value="Genomic_DNA"/>
</dbReference>
<evidence type="ECO:0000313" key="5">
    <source>
        <dbReference type="Proteomes" id="UP000470332"/>
    </source>
</evidence>
<protein>
    <submittedName>
        <fullName evidence="1">Uncharacterized protein</fullName>
    </submittedName>
</protein>
<dbReference type="AlphaFoldDB" id="A0A0P0M2J6"/>
<dbReference type="GeneID" id="69589664"/>
<evidence type="ECO:0000313" key="3">
    <source>
        <dbReference type="EMBL" id="MBU9139594.1"/>
    </source>
</evidence>
<evidence type="ECO:0000313" key="2">
    <source>
        <dbReference type="EMBL" id="KAB3859990.1"/>
    </source>
</evidence>
<dbReference type="EMBL" id="CP013020">
    <property type="protein sequence ID" value="ALK84696.1"/>
    <property type="molecule type" value="Genomic_DNA"/>
</dbReference>
<dbReference type="EMBL" id="JAHPYS010000025">
    <property type="protein sequence ID" value="MBU9139594.1"/>
    <property type="molecule type" value="Genomic_DNA"/>
</dbReference>
<reference evidence="3" key="4">
    <citation type="submission" date="2021-06" db="EMBL/GenBank/DDBJ databases">
        <title>Collection of gut derived symbiotic bacterial strains cultured from healthy donors.</title>
        <authorList>
            <person name="Lin H."/>
            <person name="Littmann E."/>
            <person name="Pamer E.G."/>
        </authorList>
    </citation>
    <scope>NUCLEOTIDE SEQUENCE</scope>
    <source>
        <strain evidence="3">MSK.6.33</strain>
    </source>
</reference>
<dbReference type="Proteomes" id="UP000061587">
    <property type="component" value="Chromosome"/>
</dbReference>
<dbReference type="PATRIC" id="fig|821.40.peg.2509"/>
<reference evidence="1 4" key="2">
    <citation type="journal article" date="2016" name="Genome Biol. Evol.">
        <title>Extensive mobilome-driven genome diversification in mouse gut-associated Bacteroides vulgatus mpk.</title>
        <authorList>
            <person name="Lange A."/>
            <person name="Beier S."/>
            <person name="Steimle A."/>
            <person name="Autenrieth I.B."/>
            <person name="Huson D.H."/>
            <person name="Frick J.S."/>
        </authorList>
    </citation>
    <scope>NUCLEOTIDE SEQUENCE [LARGE SCALE GENOMIC DNA]</scope>
    <source>
        <strain evidence="4">mpk</strain>
        <strain evidence="1">Mpk</strain>
    </source>
</reference>
<evidence type="ECO:0000313" key="1">
    <source>
        <dbReference type="EMBL" id="ALK84696.1"/>
    </source>
</evidence>
<accession>A0A0P0M2J6</accession>
<proteinExistence type="predicted"/>
<dbReference type="Proteomes" id="UP000736888">
    <property type="component" value="Unassembled WGS sequence"/>
</dbReference>
<name>A0A0P0M2J6_PHOVU</name>
<reference evidence="2 5" key="3">
    <citation type="journal article" date="2019" name="Nat. Med.">
        <title>A library of human gut bacterial isolates paired with longitudinal multiomics data enables mechanistic microbiome research.</title>
        <authorList>
            <person name="Poyet M."/>
            <person name="Groussin M."/>
            <person name="Gibbons S.M."/>
            <person name="Avila-Pacheco J."/>
            <person name="Jiang X."/>
            <person name="Kearney S.M."/>
            <person name="Perrotta A.R."/>
            <person name="Berdy B."/>
            <person name="Zhao S."/>
            <person name="Lieberman T.D."/>
            <person name="Swanson P.K."/>
            <person name="Smith M."/>
            <person name="Roesemann S."/>
            <person name="Alexander J.E."/>
            <person name="Rich S.A."/>
            <person name="Livny J."/>
            <person name="Vlamakis H."/>
            <person name="Clish C."/>
            <person name="Bullock K."/>
            <person name="Deik A."/>
            <person name="Scott J."/>
            <person name="Pierce K.A."/>
            <person name="Xavier R.J."/>
            <person name="Alm E.J."/>
        </authorList>
    </citation>
    <scope>NUCLEOTIDE SEQUENCE [LARGE SCALE GENOMIC DNA]</scope>
    <source>
        <strain evidence="2 5">BIOML-A9</strain>
    </source>
</reference>
<evidence type="ECO:0000313" key="4">
    <source>
        <dbReference type="Proteomes" id="UP000061587"/>
    </source>
</evidence>
<gene>
    <name evidence="1" type="ORF">BvMPK_2096</name>
    <name evidence="2" type="ORF">GAS37_14215</name>
    <name evidence="3" type="ORF">KTG10_12750</name>
</gene>
<reference evidence="4" key="1">
    <citation type="submission" date="2015-10" db="EMBL/GenBank/DDBJ databases">
        <title>Extensive mobilome-driven genome diversification in gut-associated Bacteroides vulgatus mpk.</title>
        <authorList>
            <person name="Beier S."/>
            <person name="Lange A."/>
            <person name="Huson D.H."/>
            <person name="Frick J.-S."/>
            <person name="Autenrieth I.B."/>
        </authorList>
    </citation>
    <scope>NUCLEOTIDE SEQUENCE [LARGE SCALE GENOMIC DNA]</scope>
    <source>
        <strain evidence="4">mpk</strain>
    </source>
</reference>